<evidence type="ECO:0000256" key="5">
    <source>
        <dbReference type="ARBA" id="ARBA00023125"/>
    </source>
</evidence>
<sequence length="833" mass="93639">MRPESDTKAVKTTARAARRPYVHQACNFCRMRKTKCNGIKPVCGPCDASGHDCTWGSESAKRPSTKSYVESLKNRIEALEGYVKVLEKKLAHCSQAHGGSGDESFMKMEMGLSPTLSFSPPIDDMDDMESLVDSELDEDICAPTKHLVLEADDLQLYGPTSIFRLAPKPPGPIHSRFPDMAEITSETYILLVEGADLSTYNPDFDWSRYLPVEVPMERVEHDKLLDLLFKFFTSWCLRIVPFLFLRDMYRVLRVPRSHPAPKTPHYSPMLHNALMSLATAFSDQPRIRDLNSRQYFARKAKEYIESECQRPNISVVHALSILASFHSSQGDQTLGYMYFGMSGRMSQALGLGVDCSPWVKSGLITRDEMLDRNWAHWTTFSNDVCWSLYVGRDFCVSSPTDLQRIPVPFVDSGFDQIPWHHPGSNMEPQPNYLSRTFVETCELLRIARRIMDVVNGLTNPGTRQEITQELISKIDVQLNGWKEGLAPEVDITSSSRATALPHRIMLHAAYWWLFILLHRPFYRRARTTHSGEKDIDHVKLCNRAAENIMELAETYRTLYSLRYVSITWVQVVFSAGTIFILSAVQATSGSRLAHVSLNHSLSQVDLCIQYLTETGKSWNCANNIASILKSLRKEQLIPRLNMRSIDESRISSSIRKGTTSSLQSQVSEDVKPLLTGSPVDSTAATTDEDLKSITSSSPTDMSNLSNSFHSEWELGGGSMPLMWNDPMSSITGQQWGPPDPSYNNQTGISSELSGMDILRQDFGGFPGLTGGETLPTQPFMPFGMPGPSGTDADYYQQQYGFSLDPSQEQQPRQLTEDDVEALNQFLTQHQHRG</sequence>
<proteinExistence type="predicted"/>
<dbReference type="Pfam" id="PF04082">
    <property type="entry name" value="Fungal_trans"/>
    <property type="match status" value="1"/>
</dbReference>
<feature type="domain" description="Zn(2)-C6 fungal-type" evidence="9">
    <location>
        <begin position="25"/>
        <end position="55"/>
    </location>
</feature>
<dbReference type="STRING" id="765440.A0A0C3BZN8"/>
<dbReference type="InParanoid" id="A0A0C3BZN8"/>
<dbReference type="PANTHER" id="PTHR31313">
    <property type="entry name" value="TY1 ENHANCER ACTIVATOR"/>
    <property type="match status" value="1"/>
</dbReference>
<dbReference type="GO" id="GO:0003677">
    <property type="term" value="F:DNA binding"/>
    <property type="evidence" value="ECO:0007669"/>
    <property type="project" value="UniProtKB-KW"/>
</dbReference>
<evidence type="ECO:0000313" key="11">
    <source>
        <dbReference type="Proteomes" id="UP000054166"/>
    </source>
</evidence>
<keyword evidence="2" id="KW-0479">Metal-binding</keyword>
<evidence type="ECO:0000313" key="10">
    <source>
        <dbReference type="EMBL" id="KIM82827.1"/>
    </source>
</evidence>
<dbReference type="Pfam" id="PF00172">
    <property type="entry name" value="Zn_clus"/>
    <property type="match status" value="1"/>
</dbReference>
<keyword evidence="7" id="KW-0539">Nucleus</keyword>
<comment type="subcellular location">
    <subcellularLocation>
        <location evidence="1">Nucleus</location>
    </subcellularLocation>
</comment>
<evidence type="ECO:0000256" key="6">
    <source>
        <dbReference type="ARBA" id="ARBA00023163"/>
    </source>
</evidence>
<evidence type="ECO:0000256" key="1">
    <source>
        <dbReference type="ARBA" id="ARBA00004123"/>
    </source>
</evidence>
<feature type="region of interest" description="Disordered" evidence="8">
    <location>
        <begin position="656"/>
        <end position="709"/>
    </location>
</feature>
<evidence type="ECO:0000256" key="8">
    <source>
        <dbReference type="SAM" id="MobiDB-lite"/>
    </source>
</evidence>
<feature type="compositionally biased region" description="Polar residues" evidence="8">
    <location>
        <begin position="795"/>
        <end position="813"/>
    </location>
</feature>
<dbReference type="HOGENOM" id="CLU_007003_2_1_1"/>
<feature type="compositionally biased region" description="Polar residues" evidence="8">
    <location>
        <begin position="824"/>
        <end position="833"/>
    </location>
</feature>
<dbReference type="PROSITE" id="PS00463">
    <property type="entry name" value="ZN2_CY6_FUNGAL_1"/>
    <property type="match status" value="1"/>
</dbReference>
<dbReference type="PROSITE" id="PS50048">
    <property type="entry name" value="ZN2_CY6_FUNGAL_2"/>
    <property type="match status" value="1"/>
</dbReference>
<feature type="region of interest" description="Disordered" evidence="8">
    <location>
        <begin position="786"/>
        <end position="833"/>
    </location>
</feature>
<protein>
    <recommendedName>
        <fullName evidence="9">Zn(2)-C6 fungal-type domain-containing protein</fullName>
    </recommendedName>
</protein>
<dbReference type="PANTHER" id="PTHR31313:SF81">
    <property type="entry name" value="TY1 ENHANCER ACTIVATOR"/>
    <property type="match status" value="1"/>
</dbReference>
<evidence type="ECO:0000256" key="3">
    <source>
        <dbReference type="ARBA" id="ARBA00022833"/>
    </source>
</evidence>
<dbReference type="GO" id="GO:0000981">
    <property type="term" value="F:DNA-binding transcription factor activity, RNA polymerase II-specific"/>
    <property type="evidence" value="ECO:0007669"/>
    <property type="project" value="InterPro"/>
</dbReference>
<feature type="compositionally biased region" description="Polar residues" evidence="8">
    <location>
        <begin position="656"/>
        <end position="667"/>
    </location>
</feature>
<organism evidence="10 11">
    <name type="scientific">Piloderma croceum (strain F 1598)</name>
    <dbReference type="NCBI Taxonomy" id="765440"/>
    <lineage>
        <taxon>Eukaryota</taxon>
        <taxon>Fungi</taxon>
        <taxon>Dikarya</taxon>
        <taxon>Basidiomycota</taxon>
        <taxon>Agaricomycotina</taxon>
        <taxon>Agaricomycetes</taxon>
        <taxon>Agaricomycetidae</taxon>
        <taxon>Atheliales</taxon>
        <taxon>Atheliaceae</taxon>
        <taxon>Piloderma</taxon>
    </lineage>
</organism>
<accession>A0A0C3BZN8</accession>
<feature type="compositionally biased region" description="Polar residues" evidence="8">
    <location>
        <begin position="692"/>
        <end position="709"/>
    </location>
</feature>
<evidence type="ECO:0000256" key="7">
    <source>
        <dbReference type="ARBA" id="ARBA00023242"/>
    </source>
</evidence>
<dbReference type="InterPro" id="IPR007219">
    <property type="entry name" value="XnlR_reg_dom"/>
</dbReference>
<dbReference type="CDD" id="cd00067">
    <property type="entry name" value="GAL4"/>
    <property type="match status" value="1"/>
</dbReference>
<dbReference type="GO" id="GO:0005634">
    <property type="term" value="C:nucleus"/>
    <property type="evidence" value="ECO:0007669"/>
    <property type="project" value="UniProtKB-SubCell"/>
</dbReference>
<dbReference type="InterPro" id="IPR001138">
    <property type="entry name" value="Zn2Cys6_DnaBD"/>
</dbReference>
<keyword evidence="5" id="KW-0238">DNA-binding</keyword>
<evidence type="ECO:0000259" key="9">
    <source>
        <dbReference type="PROSITE" id="PS50048"/>
    </source>
</evidence>
<dbReference type="AlphaFoldDB" id="A0A0C3BZN8"/>
<name>A0A0C3BZN8_PILCF</name>
<dbReference type="GO" id="GO:0006351">
    <property type="term" value="P:DNA-templated transcription"/>
    <property type="evidence" value="ECO:0007669"/>
    <property type="project" value="InterPro"/>
</dbReference>
<dbReference type="SUPFAM" id="SSF57701">
    <property type="entry name" value="Zn2/Cys6 DNA-binding domain"/>
    <property type="match status" value="1"/>
</dbReference>
<keyword evidence="3" id="KW-0862">Zinc</keyword>
<dbReference type="OrthoDB" id="2154091at2759"/>
<dbReference type="InterPro" id="IPR036864">
    <property type="entry name" value="Zn2-C6_fun-type_DNA-bd_sf"/>
</dbReference>
<dbReference type="Proteomes" id="UP000054166">
    <property type="component" value="Unassembled WGS sequence"/>
</dbReference>
<dbReference type="EMBL" id="KN832993">
    <property type="protein sequence ID" value="KIM82827.1"/>
    <property type="molecule type" value="Genomic_DNA"/>
</dbReference>
<reference evidence="10 11" key="1">
    <citation type="submission" date="2014-04" db="EMBL/GenBank/DDBJ databases">
        <authorList>
            <consortium name="DOE Joint Genome Institute"/>
            <person name="Kuo A."/>
            <person name="Tarkka M."/>
            <person name="Buscot F."/>
            <person name="Kohler A."/>
            <person name="Nagy L.G."/>
            <person name="Floudas D."/>
            <person name="Copeland A."/>
            <person name="Barry K.W."/>
            <person name="Cichocki N."/>
            <person name="Veneault-Fourrey C."/>
            <person name="LaButti K."/>
            <person name="Lindquist E.A."/>
            <person name="Lipzen A."/>
            <person name="Lundell T."/>
            <person name="Morin E."/>
            <person name="Murat C."/>
            <person name="Sun H."/>
            <person name="Tunlid A."/>
            <person name="Henrissat B."/>
            <person name="Grigoriev I.V."/>
            <person name="Hibbett D.S."/>
            <person name="Martin F."/>
            <person name="Nordberg H.P."/>
            <person name="Cantor M.N."/>
            <person name="Hua S.X."/>
        </authorList>
    </citation>
    <scope>NUCLEOTIDE SEQUENCE [LARGE SCALE GENOMIC DNA]</scope>
    <source>
        <strain evidence="10 11">F 1598</strain>
    </source>
</reference>
<dbReference type="GO" id="GO:0008270">
    <property type="term" value="F:zinc ion binding"/>
    <property type="evidence" value="ECO:0007669"/>
    <property type="project" value="InterPro"/>
</dbReference>
<keyword evidence="6" id="KW-0804">Transcription</keyword>
<dbReference type="SMART" id="SM00066">
    <property type="entry name" value="GAL4"/>
    <property type="match status" value="1"/>
</dbReference>
<gene>
    <name evidence="10" type="ORF">PILCRDRAFT_820112</name>
</gene>
<evidence type="ECO:0000256" key="4">
    <source>
        <dbReference type="ARBA" id="ARBA00023015"/>
    </source>
</evidence>
<keyword evidence="11" id="KW-1185">Reference proteome</keyword>
<dbReference type="InterPro" id="IPR051615">
    <property type="entry name" value="Transcr_Regulatory_Elem"/>
</dbReference>
<dbReference type="CDD" id="cd12148">
    <property type="entry name" value="fungal_TF_MHR"/>
    <property type="match status" value="1"/>
</dbReference>
<evidence type="ECO:0000256" key="2">
    <source>
        <dbReference type="ARBA" id="ARBA00022723"/>
    </source>
</evidence>
<keyword evidence="4" id="KW-0805">Transcription regulation</keyword>
<dbReference type="Gene3D" id="4.10.240.10">
    <property type="entry name" value="Zn(2)-C6 fungal-type DNA-binding domain"/>
    <property type="match status" value="1"/>
</dbReference>
<reference evidence="11" key="2">
    <citation type="submission" date="2015-01" db="EMBL/GenBank/DDBJ databases">
        <title>Evolutionary Origins and Diversification of the Mycorrhizal Mutualists.</title>
        <authorList>
            <consortium name="DOE Joint Genome Institute"/>
            <consortium name="Mycorrhizal Genomics Consortium"/>
            <person name="Kohler A."/>
            <person name="Kuo A."/>
            <person name="Nagy L.G."/>
            <person name="Floudas D."/>
            <person name="Copeland A."/>
            <person name="Barry K.W."/>
            <person name="Cichocki N."/>
            <person name="Veneault-Fourrey C."/>
            <person name="LaButti K."/>
            <person name="Lindquist E.A."/>
            <person name="Lipzen A."/>
            <person name="Lundell T."/>
            <person name="Morin E."/>
            <person name="Murat C."/>
            <person name="Riley R."/>
            <person name="Ohm R."/>
            <person name="Sun H."/>
            <person name="Tunlid A."/>
            <person name="Henrissat B."/>
            <person name="Grigoriev I.V."/>
            <person name="Hibbett D.S."/>
            <person name="Martin F."/>
        </authorList>
    </citation>
    <scope>NUCLEOTIDE SEQUENCE [LARGE SCALE GENOMIC DNA]</scope>
    <source>
        <strain evidence="11">F 1598</strain>
    </source>
</reference>